<dbReference type="Proteomes" id="UP000183376">
    <property type="component" value="Chromosome I"/>
</dbReference>
<feature type="compositionally biased region" description="Low complexity" evidence="4">
    <location>
        <begin position="865"/>
        <end position="882"/>
    </location>
</feature>
<reference evidence="6 7" key="1">
    <citation type="submission" date="2016-10" db="EMBL/GenBank/DDBJ databases">
        <authorList>
            <person name="de Groot N.N."/>
        </authorList>
    </citation>
    <scope>NUCLEOTIDE SEQUENCE [LARGE SCALE GENOMIC DNA]</scope>
    <source>
        <strain evidence="6 7">DSM 44149</strain>
    </source>
</reference>
<dbReference type="PANTHER" id="PTHR47691:SF3">
    <property type="entry name" value="HTH-TYPE TRANSCRIPTIONAL REGULATOR RV0890C-RELATED"/>
    <property type="match status" value="1"/>
</dbReference>
<dbReference type="GO" id="GO:0006355">
    <property type="term" value="P:regulation of DNA-templated transcription"/>
    <property type="evidence" value="ECO:0007669"/>
    <property type="project" value="InterPro"/>
</dbReference>
<dbReference type="InterPro" id="IPR011990">
    <property type="entry name" value="TPR-like_helical_dom_sf"/>
</dbReference>
<dbReference type="Gene3D" id="1.25.40.10">
    <property type="entry name" value="Tetratricopeptide repeat domain"/>
    <property type="match status" value="1"/>
</dbReference>
<feature type="compositionally biased region" description="Polar residues" evidence="4">
    <location>
        <begin position="851"/>
        <end position="862"/>
    </location>
</feature>
<dbReference type="Gene3D" id="1.10.10.10">
    <property type="entry name" value="Winged helix-like DNA-binding domain superfamily/Winged helix DNA-binding domain"/>
    <property type="match status" value="1"/>
</dbReference>
<evidence type="ECO:0000313" key="6">
    <source>
        <dbReference type="EMBL" id="SDM62812.1"/>
    </source>
</evidence>
<organism evidence="6 7">
    <name type="scientific">Allokutzneria albata</name>
    <name type="common">Kibdelosporangium albatum</name>
    <dbReference type="NCBI Taxonomy" id="211114"/>
    <lineage>
        <taxon>Bacteria</taxon>
        <taxon>Bacillati</taxon>
        <taxon>Actinomycetota</taxon>
        <taxon>Actinomycetes</taxon>
        <taxon>Pseudonocardiales</taxon>
        <taxon>Pseudonocardiaceae</taxon>
        <taxon>Allokutzneria</taxon>
    </lineage>
</organism>
<dbReference type="GO" id="GO:0043531">
    <property type="term" value="F:ADP binding"/>
    <property type="evidence" value="ECO:0007669"/>
    <property type="project" value="InterPro"/>
</dbReference>
<dbReference type="PROSITE" id="PS51755">
    <property type="entry name" value="OMPR_PHOB"/>
    <property type="match status" value="1"/>
</dbReference>
<dbReference type="PANTHER" id="PTHR47691">
    <property type="entry name" value="REGULATOR-RELATED"/>
    <property type="match status" value="1"/>
</dbReference>
<gene>
    <name evidence="6" type="ORF">SAMN04489726_2589</name>
</gene>
<dbReference type="RefSeq" id="WP_322788493.1">
    <property type="nucleotide sequence ID" value="NZ_JOEF01000028.1"/>
</dbReference>
<dbReference type="SUPFAM" id="SSF48452">
    <property type="entry name" value="TPR-like"/>
    <property type="match status" value="1"/>
</dbReference>
<dbReference type="SUPFAM" id="SSF46894">
    <property type="entry name" value="C-terminal effector domain of the bipartite response regulators"/>
    <property type="match status" value="1"/>
</dbReference>
<evidence type="ECO:0000259" key="5">
    <source>
        <dbReference type="PROSITE" id="PS51755"/>
    </source>
</evidence>
<dbReference type="InterPro" id="IPR027417">
    <property type="entry name" value="P-loop_NTPase"/>
</dbReference>
<comment type="similarity">
    <text evidence="1">Belongs to the AfsR/DnrI/RedD regulatory family.</text>
</comment>
<feature type="domain" description="OmpR/PhoB-type" evidence="5">
    <location>
        <begin position="1"/>
        <end position="96"/>
    </location>
</feature>
<protein>
    <submittedName>
        <fullName evidence="6">Predicted ATPase</fullName>
    </submittedName>
</protein>
<dbReference type="InterPro" id="IPR001867">
    <property type="entry name" value="OmpR/PhoB-type_DNA-bd"/>
</dbReference>
<evidence type="ECO:0000256" key="1">
    <source>
        <dbReference type="ARBA" id="ARBA00005820"/>
    </source>
</evidence>
<dbReference type="AlphaFoldDB" id="A0A1G9USC6"/>
<dbReference type="Pfam" id="PF00486">
    <property type="entry name" value="Trans_reg_C"/>
    <property type="match status" value="1"/>
</dbReference>
<dbReference type="CDD" id="cd15831">
    <property type="entry name" value="BTAD"/>
    <property type="match status" value="1"/>
</dbReference>
<evidence type="ECO:0000313" key="7">
    <source>
        <dbReference type="Proteomes" id="UP000183376"/>
    </source>
</evidence>
<feature type="region of interest" description="Disordered" evidence="4">
    <location>
        <begin position="842"/>
        <end position="882"/>
    </location>
</feature>
<name>A0A1G9USC6_ALLAB</name>
<dbReference type="STRING" id="211114.SAMN04489726_2589"/>
<dbReference type="SMART" id="SM00862">
    <property type="entry name" value="Trans_reg_C"/>
    <property type="match status" value="1"/>
</dbReference>
<evidence type="ECO:0000256" key="3">
    <source>
        <dbReference type="PROSITE-ProRule" id="PRU01091"/>
    </source>
</evidence>
<dbReference type="InterPro" id="IPR016032">
    <property type="entry name" value="Sig_transdc_resp-reg_C-effctor"/>
</dbReference>
<dbReference type="SMART" id="SM01043">
    <property type="entry name" value="BTAD"/>
    <property type="match status" value="1"/>
</dbReference>
<dbReference type="Gene3D" id="3.40.50.300">
    <property type="entry name" value="P-loop containing nucleotide triphosphate hydrolases"/>
    <property type="match status" value="1"/>
</dbReference>
<dbReference type="EMBL" id="LT629701">
    <property type="protein sequence ID" value="SDM62812.1"/>
    <property type="molecule type" value="Genomic_DNA"/>
</dbReference>
<feature type="DNA-binding region" description="OmpR/PhoB-type" evidence="3">
    <location>
        <begin position="1"/>
        <end position="96"/>
    </location>
</feature>
<dbReference type="InterPro" id="IPR036388">
    <property type="entry name" value="WH-like_DNA-bd_sf"/>
</dbReference>
<dbReference type="Pfam" id="PF25872">
    <property type="entry name" value="HTH_77"/>
    <property type="match status" value="1"/>
</dbReference>
<evidence type="ECO:0000256" key="4">
    <source>
        <dbReference type="SAM" id="MobiDB-lite"/>
    </source>
</evidence>
<dbReference type="SUPFAM" id="SSF52540">
    <property type="entry name" value="P-loop containing nucleoside triphosphate hydrolases"/>
    <property type="match status" value="1"/>
</dbReference>
<dbReference type="InterPro" id="IPR058852">
    <property type="entry name" value="HTH_77"/>
</dbReference>
<keyword evidence="7" id="KW-1185">Reference proteome</keyword>
<dbReference type="GO" id="GO:0003677">
    <property type="term" value="F:DNA binding"/>
    <property type="evidence" value="ECO:0007669"/>
    <property type="project" value="UniProtKB-UniRule"/>
</dbReference>
<dbReference type="eggNOG" id="COG3903">
    <property type="taxonomic scope" value="Bacteria"/>
</dbReference>
<dbReference type="eggNOG" id="COG3629">
    <property type="taxonomic scope" value="Bacteria"/>
</dbReference>
<dbReference type="Pfam" id="PF03704">
    <property type="entry name" value="BTAD"/>
    <property type="match status" value="1"/>
</dbReference>
<dbReference type="GO" id="GO:0000160">
    <property type="term" value="P:phosphorelay signal transduction system"/>
    <property type="evidence" value="ECO:0007669"/>
    <property type="project" value="InterPro"/>
</dbReference>
<dbReference type="PRINTS" id="PR00364">
    <property type="entry name" value="DISEASERSIST"/>
</dbReference>
<evidence type="ECO:0000256" key="2">
    <source>
        <dbReference type="ARBA" id="ARBA00023125"/>
    </source>
</evidence>
<proteinExistence type="inferred from homology"/>
<sequence>MRFGVLGPLEVWTADGTPVTVRESKVRALLADLLLHEGEFVSADRLIDDLWGEALPVNPSKTLQTRVWQLRRALDEAEPGARELIVSRPPGYALRVEPDMVDTGRFEALRGRARAVDDPRAKVKLLTEALDLWRGPAFAEFQDAEFARHAIERLTENRLAVLEDRAEAWLAADGLDATDLLGELGELVDRHPLRERVRAIHMRALYRAGRQGEALEGYDQLRRRLADELGLDPGPELVALRQAILQRDPRLGAEPPTNLPAPLTALIGRVEAVAELRALLGENRLVTLTGPGGVGKTRLAVETARQLVKSFPDGVWLVELSGADRGVADLVSTVVGLRDDAPGPGLEQRLASMLRAKKLLLVLDNCEHLVEDVAELAERLLRAAPDLRVLATSRQPLAADGEAVWPVPPLEPEAAARLLAARAAPGGVLHDSDAEAVATICRRLDGIPLALELAATRLRVLGVRELAARIDDRFALLAEGRRTAPSRQRTLRAVIDWSWELLTEAEQIVLRRLAVHVEGCTLDAAETVSGAALDVLARLVDRSLVVMTETADGPRYRLLESVAAYCLERLAEAGETEDLRARHRRYYTEFAERAEPHLRGRDQRRWLRQLDAERANLHRALDGAEADLALRLVNALGWYWFLRGRLGEARRALDAALRLGGSAPDRAKAEVWRTGFALLIRDAADPASVQPDPALLDAVDDRTQAEWFLRFTQKGFGARAPGERLLADFRAAGDTWGVAAVLSTEAFTLATGDLAAARRIGAESLALFTELGDRWGQVKAGQVLSLLAEVAGETTTRRPACAGKDCAMPRNSDCGPRWRTNWPGWAAARCWPVITGGRRNSTPVRCGWPRSSRTSGASSTPKSDWPWAPGGRAGSPRRSGTC</sequence>
<dbReference type="InterPro" id="IPR005158">
    <property type="entry name" value="BTAD"/>
</dbReference>
<keyword evidence="2 3" id="KW-0238">DNA-binding</keyword>
<accession>A0A1G9USC6</accession>